<keyword evidence="4 7" id="KW-0812">Transmembrane</keyword>
<comment type="similarity">
    <text evidence="2 7">Belongs to the ExbD/TolR family.</text>
</comment>
<evidence type="ECO:0000256" key="4">
    <source>
        <dbReference type="ARBA" id="ARBA00022692"/>
    </source>
</evidence>
<dbReference type="AlphaFoldDB" id="Q1YTU3"/>
<dbReference type="EMBL" id="AAPI01000002">
    <property type="protein sequence ID" value="EAS47394.1"/>
    <property type="molecule type" value="Genomic_DNA"/>
</dbReference>
<sequence length="139" mass="15203">MKFPRRAQRDNSINLTPLIDVVFLLLIFFMVTTTFTRETGMLISLPEAQAESPSREPVTLELVISKEGNYAVNGQSLINRDIKTIMAALKDASAGDNQMPLVITADAQSTHQAVITAMDAAGRLGFETLNIATQQPQEP</sequence>
<dbReference type="Proteomes" id="UP000005555">
    <property type="component" value="Unassembled WGS sequence"/>
</dbReference>
<dbReference type="GO" id="GO:0015031">
    <property type="term" value="P:protein transport"/>
    <property type="evidence" value="ECO:0007669"/>
    <property type="project" value="UniProtKB-KW"/>
</dbReference>
<dbReference type="GO" id="GO:0022857">
    <property type="term" value="F:transmembrane transporter activity"/>
    <property type="evidence" value="ECO:0007669"/>
    <property type="project" value="InterPro"/>
</dbReference>
<gene>
    <name evidence="9" type="ORF">GB2207_01282</name>
</gene>
<dbReference type="HOGENOM" id="CLU_085305_3_3_6"/>
<dbReference type="InterPro" id="IPR003400">
    <property type="entry name" value="ExbD"/>
</dbReference>
<dbReference type="PANTHER" id="PTHR30558">
    <property type="entry name" value="EXBD MEMBRANE COMPONENT OF PMF-DRIVEN MACROMOLECULE IMPORT SYSTEM"/>
    <property type="match status" value="1"/>
</dbReference>
<name>Q1YTU3_9GAMM</name>
<evidence type="ECO:0000256" key="6">
    <source>
        <dbReference type="ARBA" id="ARBA00023136"/>
    </source>
</evidence>
<dbReference type="GO" id="GO:0005886">
    <property type="term" value="C:plasma membrane"/>
    <property type="evidence" value="ECO:0007669"/>
    <property type="project" value="UniProtKB-SubCell"/>
</dbReference>
<keyword evidence="3" id="KW-1003">Cell membrane</keyword>
<protein>
    <recommendedName>
        <fullName evidence="11">Biopolymer transporter ExbD</fullName>
    </recommendedName>
</protein>
<accession>Q1YTU3</accession>
<dbReference type="STRING" id="314287.GB2207_01282"/>
<dbReference type="PANTHER" id="PTHR30558:SF3">
    <property type="entry name" value="BIOPOLYMER TRANSPORT PROTEIN EXBD-RELATED"/>
    <property type="match status" value="1"/>
</dbReference>
<comment type="caution">
    <text evidence="9">The sequence shown here is derived from an EMBL/GenBank/DDBJ whole genome shotgun (WGS) entry which is preliminary data.</text>
</comment>
<proteinExistence type="inferred from homology"/>
<keyword evidence="10" id="KW-1185">Reference proteome</keyword>
<evidence type="ECO:0000256" key="2">
    <source>
        <dbReference type="ARBA" id="ARBA00005811"/>
    </source>
</evidence>
<evidence type="ECO:0008006" key="11">
    <source>
        <dbReference type="Google" id="ProtNLM"/>
    </source>
</evidence>
<dbReference type="Gene3D" id="3.30.420.270">
    <property type="match status" value="1"/>
</dbReference>
<dbReference type="Pfam" id="PF02472">
    <property type="entry name" value="ExbD"/>
    <property type="match status" value="1"/>
</dbReference>
<keyword evidence="7" id="KW-0813">Transport</keyword>
<keyword evidence="6 8" id="KW-0472">Membrane</keyword>
<dbReference type="OrthoDB" id="9793581at2"/>
<evidence type="ECO:0000313" key="10">
    <source>
        <dbReference type="Proteomes" id="UP000005555"/>
    </source>
</evidence>
<comment type="subcellular location">
    <subcellularLocation>
        <location evidence="1">Cell membrane</location>
        <topology evidence="1">Single-pass membrane protein</topology>
    </subcellularLocation>
    <subcellularLocation>
        <location evidence="7">Cell membrane</location>
        <topology evidence="7">Single-pass type II membrane protein</topology>
    </subcellularLocation>
</comment>
<evidence type="ECO:0000256" key="1">
    <source>
        <dbReference type="ARBA" id="ARBA00004162"/>
    </source>
</evidence>
<evidence type="ECO:0000256" key="5">
    <source>
        <dbReference type="ARBA" id="ARBA00022989"/>
    </source>
</evidence>
<reference evidence="9 10" key="1">
    <citation type="submission" date="2006-03" db="EMBL/GenBank/DDBJ databases">
        <authorList>
            <person name="Giovannoni S.J."/>
            <person name="Cho J.-C."/>
            <person name="Ferriera S."/>
            <person name="Johnson J."/>
            <person name="Kravitz S."/>
            <person name="Halpern A."/>
            <person name="Remington K."/>
            <person name="Beeson K."/>
            <person name="Tran B."/>
            <person name="Rogers Y.-H."/>
            <person name="Friedman R."/>
            <person name="Venter J.C."/>
        </authorList>
    </citation>
    <scope>NUCLEOTIDE SEQUENCE [LARGE SCALE GENOMIC DNA]</scope>
    <source>
        <strain evidence="9 10">HTCC2207</strain>
    </source>
</reference>
<feature type="transmembrane region" description="Helical" evidence="8">
    <location>
        <begin position="12"/>
        <end position="31"/>
    </location>
</feature>
<keyword evidence="5 8" id="KW-1133">Transmembrane helix</keyword>
<evidence type="ECO:0000256" key="3">
    <source>
        <dbReference type="ARBA" id="ARBA00022475"/>
    </source>
</evidence>
<dbReference type="eggNOG" id="COG0848">
    <property type="taxonomic scope" value="Bacteria"/>
</dbReference>
<evidence type="ECO:0000256" key="7">
    <source>
        <dbReference type="RuleBase" id="RU003879"/>
    </source>
</evidence>
<evidence type="ECO:0000256" key="8">
    <source>
        <dbReference type="SAM" id="Phobius"/>
    </source>
</evidence>
<keyword evidence="7" id="KW-0653">Protein transport</keyword>
<organism evidence="9 10">
    <name type="scientific">gamma proteobacterium HTCC2207</name>
    <dbReference type="NCBI Taxonomy" id="314287"/>
    <lineage>
        <taxon>Bacteria</taxon>
        <taxon>Pseudomonadati</taxon>
        <taxon>Pseudomonadota</taxon>
        <taxon>Gammaproteobacteria</taxon>
        <taxon>Cellvibrionales</taxon>
        <taxon>Porticoccaceae</taxon>
        <taxon>SAR92 clade</taxon>
    </lineage>
</organism>
<evidence type="ECO:0000313" key="9">
    <source>
        <dbReference type="EMBL" id="EAS47394.1"/>
    </source>
</evidence>